<accession>A0AAN9YIZ7</accession>
<keyword evidence="2" id="KW-1133">Transmembrane helix</keyword>
<dbReference type="AlphaFoldDB" id="A0AAN9YIZ7"/>
<reference evidence="3 4" key="1">
    <citation type="journal article" date="2023" name="PLoS ONE">
        <title>Cytospora paraplurivora sp. nov. isolated from orchards with fruit tree decline syndrome in Ontario, Canada.</title>
        <authorList>
            <person name="Ilyukhin E."/>
            <person name="Nguyen H.D.T."/>
            <person name="Castle A.J."/>
            <person name="Ellouze W."/>
        </authorList>
    </citation>
    <scope>NUCLEOTIDE SEQUENCE [LARGE SCALE GENOMIC DNA]</scope>
    <source>
        <strain evidence="3 4">FDS-564</strain>
    </source>
</reference>
<dbReference type="PANTHER" id="PTHR42044:SF1">
    <property type="entry name" value="DUF676 DOMAIN-CONTAINING PROTEIN"/>
    <property type="match status" value="1"/>
</dbReference>
<feature type="region of interest" description="Disordered" evidence="1">
    <location>
        <begin position="321"/>
        <end position="406"/>
    </location>
</feature>
<dbReference type="Proteomes" id="UP001320245">
    <property type="component" value="Unassembled WGS sequence"/>
</dbReference>
<evidence type="ECO:0000256" key="2">
    <source>
        <dbReference type="SAM" id="Phobius"/>
    </source>
</evidence>
<name>A0AAN9YIZ7_9PEZI</name>
<feature type="compositionally biased region" description="Basic and acidic residues" evidence="1">
    <location>
        <begin position="349"/>
        <end position="369"/>
    </location>
</feature>
<evidence type="ECO:0000313" key="3">
    <source>
        <dbReference type="EMBL" id="KAK7745896.1"/>
    </source>
</evidence>
<feature type="transmembrane region" description="Helical" evidence="2">
    <location>
        <begin position="101"/>
        <end position="121"/>
    </location>
</feature>
<gene>
    <name evidence="3" type="ORF">SLS53_002615</name>
</gene>
<dbReference type="PANTHER" id="PTHR42044">
    <property type="entry name" value="DUF676 DOMAIN-CONTAINING PROTEIN-RELATED"/>
    <property type="match status" value="1"/>
</dbReference>
<comment type="caution">
    <text evidence="3">The sequence shown here is derived from an EMBL/GenBank/DDBJ whole genome shotgun (WGS) entry which is preliminary data.</text>
</comment>
<evidence type="ECO:0000256" key="1">
    <source>
        <dbReference type="SAM" id="MobiDB-lite"/>
    </source>
</evidence>
<feature type="transmembrane region" description="Helical" evidence="2">
    <location>
        <begin position="128"/>
        <end position="147"/>
    </location>
</feature>
<sequence length="628" mass="70192">MAQASRIPILGHIFKSSPTHNRREATSKSEKSKSNSVDFFGSQIGDQSVISYSYTDRPLVLLAWDIYYFFRFSWAIPYIIWPWNPYDSGDMSELAPTWGNFWSIFIHVILVFLQLAFILFFPPVALFLPVWVTLCGVVLFLTVNRALCQLINGKDEVFYSDPEYARHGQEKFAHEQWIFLNGVAAGEHWMKSNLNRLALTFGRPIIGIHNKTDGILFDVIECLVQRNLTYATEDVRICYRIIKAKLYNPQYSKVVFILHSQGAIEGGLVLDWLLQELPQNLLCKLEVYTFGNAANHFNNPYRTIGSQDQAERHPLEASLDAVRTTSDQRTFDKPEAWNTDGKAVQTHGEASKTDNEARGTPHPLSDHGHRPPTPASTPPLRTKTNTNTNARDPQQSNDPAGEQTPESPIHALARASTSIPDPPTRSERAIGHIEHYAHTTDFVALWGVLHFATSTAADRSMPRFMGRLFSRSAADGRGGHQFVQHYLDGMFPLQRDTVTGRFVGCRESGNEFMESEVVVGKDGDEGSTVREALASSYLGSLEDELEDGEVRRRVRGEAAAGAGGRGGGVAMHNGESPIALRGRLGLPVGKVQVKELSRLWKYRNGKSPVEKPWRGPDGFVREVTLVSK</sequence>
<feature type="compositionally biased region" description="Polar residues" evidence="1">
    <location>
        <begin position="382"/>
        <end position="398"/>
    </location>
</feature>
<evidence type="ECO:0000313" key="4">
    <source>
        <dbReference type="Proteomes" id="UP001320245"/>
    </source>
</evidence>
<dbReference type="EMBL" id="JAJSPL020000007">
    <property type="protein sequence ID" value="KAK7745896.1"/>
    <property type="molecule type" value="Genomic_DNA"/>
</dbReference>
<proteinExistence type="predicted"/>
<feature type="transmembrane region" description="Helical" evidence="2">
    <location>
        <begin position="59"/>
        <end position="81"/>
    </location>
</feature>
<organism evidence="3 4">
    <name type="scientific">Cytospora paraplurivora</name>
    <dbReference type="NCBI Taxonomy" id="2898453"/>
    <lineage>
        <taxon>Eukaryota</taxon>
        <taxon>Fungi</taxon>
        <taxon>Dikarya</taxon>
        <taxon>Ascomycota</taxon>
        <taxon>Pezizomycotina</taxon>
        <taxon>Sordariomycetes</taxon>
        <taxon>Sordariomycetidae</taxon>
        <taxon>Diaporthales</taxon>
        <taxon>Cytosporaceae</taxon>
        <taxon>Cytospora</taxon>
    </lineage>
</organism>
<keyword evidence="2" id="KW-0472">Membrane</keyword>
<keyword evidence="4" id="KW-1185">Reference proteome</keyword>
<keyword evidence="2" id="KW-0812">Transmembrane</keyword>
<protein>
    <submittedName>
        <fullName evidence="3">Uncharacterized protein</fullName>
    </submittedName>
</protein>